<feature type="non-terminal residue" evidence="1">
    <location>
        <position position="52"/>
    </location>
</feature>
<dbReference type="OrthoDB" id="75250at2759"/>
<dbReference type="AlphaFoldDB" id="A0A3P7RJX7"/>
<evidence type="ECO:0000313" key="1">
    <source>
        <dbReference type="EMBL" id="VDN43416.1"/>
    </source>
</evidence>
<organism evidence="1 2">
    <name type="scientific">Dibothriocephalus latus</name>
    <name type="common">Fish tapeworm</name>
    <name type="synonym">Diphyllobothrium latum</name>
    <dbReference type="NCBI Taxonomy" id="60516"/>
    <lineage>
        <taxon>Eukaryota</taxon>
        <taxon>Metazoa</taxon>
        <taxon>Spiralia</taxon>
        <taxon>Lophotrochozoa</taxon>
        <taxon>Platyhelminthes</taxon>
        <taxon>Cestoda</taxon>
        <taxon>Eucestoda</taxon>
        <taxon>Diphyllobothriidea</taxon>
        <taxon>Diphyllobothriidae</taxon>
        <taxon>Dibothriocephalus</taxon>
    </lineage>
</organism>
<protein>
    <submittedName>
        <fullName evidence="1">Uncharacterized protein</fullName>
    </submittedName>
</protein>
<reference evidence="1 2" key="1">
    <citation type="submission" date="2018-11" db="EMBL/GenBank/DDBJ databases">
        <authorList>
            <consortium name="Pathogen Informatics"/>
        </authorList>
    </citation>
    <scope>NUCLEOTIDE SEQUENCE [LARGE SCALE GENOMIC DNA]</scope>
</reference>
<sequence length="52" mass="6148">MTDFMGTETWSSPNLLGRHDTLLWNLVYLFHRLGLPTHLLDRYPAWLMDCQA</sequence>
<keyword evidence="2" id="KW-1185">Reference proteome</keyword>
<dbReference type="EMBL" id="UYRU01107787">
    <property type="protein sequence ID" value="VDN43416.1"/>
    <property type="molecule type" value="Genomic_DNA"/>
</dbReference>
<accession>A0A3P7RJX7</accession>
<evidence type="ECO:0000313" key="2">
    <source>
        <dbReference type="Proteomes" id="UP000281553"/>
    </source>
</evidence>
<proteinExistence type="predicted"/>
<gene>
    <name evidence="1" type="ORF">DILT_LOCUS19087</name>
</gene>
<name>A0A3P7RJX7_DIBLA</name>
<dbReference type="Proteomes" id="UP000281553">
    <property type="component" value="Unassembled WGS sequence"/>
</dbReference>